<dbReference type="EMBL" id="KZ305036">
    <property type="protein sequence ID" value="PIA43625.1"/>
    <property type="molecule type" value="Genomic_DNA"/>
</dbReference>
<feature type="compositionally biased region" description="Acidic residues" evidence="7">
    <location>
        <begin position="101"/>
        <end position="114"/>
    </location>
</feature>
<dbReference type="GO" id="GO:0043565">
    <property type="term" value="F:sequence-specific DNA binding"/>
    <property type="evidence" value="ECO:0007669"/>
    <property type="project" value="TreeGrafter"/>
</dbReference>
<dbReference type="GO" id="GO:0003700">
    <property type="term" value="F:DNA-binding transcription factor activity"/>
    <property type="evidence" value="ECO:0007669"/>
    <property type="project" value="TreeGrafter"/>
</dbReference>
<dbReference type="AlphaFoldDB" id="A0A2G5DJC8"/>
<feature type="compositionally biased region" description="Basic and acidic residues" evidence="7">
    <location>
        <begin position="125"/>
        <end position="136"/>
    </location>
</feature>
<reference evidence="9 10" key="1">
    <citation type="submission" date="2017-09" db="EMBL/GenBank/DDBJ databases">
        <title>WGS assembly of Aquilegia coerulea Goldsmith.</title>
        <authorList>
            <person name="Hodges S."/>
            <person name="Kramer E."/>
            <person name="Nordborg M."/>
            <person name="Tomkins J."/>
            <person name="Borevitz J."/>
            <person name="Derieg N."/>
            <person name="Yan J."/>
            <person name="Mihaltcheva S."/>
            <person name="Hayes R.D."/>
            <person name="Rokhsar D."/>
        </authorList>
    </citation>
    <scope>NUCLEOTIDE SEQUENCE [LARGE SCALE GENOMIC DNA]</scope>
    <source>
        <strain evidence="10">cv. Goldsmith</strain>
    </source>
</reference>
<evidence type="ECO:0000256" key="1">
    <source>
        <dbReference type="ARBA" id="ARBA00004123"/>
    </source>
</evidence>
<feature type="domain" description="BHLH" evidence="8">
    <location>
        <begin position="127"/>
        <end position="176"/>
    </location>
</feature>
<keyword evidence="4" id="KW-0238">DNA-binding</keyword>
<evidence type="ECO:0000259" key="8">
    <source>
        <dbReference type="PROSITE" id="PS50888"/>
    </source>
</evidence>
<evidence type="ECO:0000256" key="7">
    <source>
        <dbReference type="SAM" id="MobiDB-lite"/>
    </source>
</evidence>
<evidence type="ECO:0000313" key="10">
    <source>
        <dbReference type="Proteomes" id="UP000230069"/>
    </source>
</evidence>
<keyword evidence="10" id="KW-1185">Reference proteome</keyword>
<evidence type="ECO:0000256" key="5">
    <source>
        <dbReference type="ARBA" id="ARBA00023163"/>
    </source>
</evidence>
<dbReference type="GO" id="GO:0046983">
    <property type="term" value="F:protein dimerization activity"/>
    <property type="evidence" value="ECO:0007669"/>
    <property type="project" value="InterPro"/>
</dbReference>
<comment type="subunit">
    <text evidence="2">Homodimer.</text>
</comment>
<evidence type="ECO:0000256" key="3">
    <source>
        <dbReference type="ARBA" id="ARBA00023015"/>
    </source>
</evidence>
<feature type="region of interest" description="Disordered" evidence="7">
    <location>
        <begin position="100"/>
        <end position="140"/>
    </location>
</feature>
<dbReference type="Proteomes" id="UP000230069">
    <property type="component" value="Unassembled WGS sequence"/>
</dbReference>
<dbReference type="PANTHER" id="PTHR31945">
    <property type="entry name" value="TRANSCRIPTION FACTOR SCREAM2-RELATED"/>
    <property type="match status" value="1"/>
</dbReference>
<dbReference type="STRING" id="218851.A0A2G5DJC8"/>
<evidence type="ECO:0000256" key="4">
    <source>
        <dbReference type="ARBA" id="ARBA00023125"/>
    </source>
</evidence>
<keyword evidence="6" id="KW-0539">Nucleus</keyword>
<dbReference type="InterPro" id="IPR051358">
    <property type="entry name" value="TF_AMS/ICE1/BHLH6-like"/>
</dbReference>
<proteinExistence type="predicted"/>
<dbReference type="InParanoid" id="A0A2G5DJC8"/>
<dbReference type="SUPFAM" id="SSF47459">
    <property type="entry name" value="HLH, helix-loop-helix DNA-binding domain"/>
    <property type="match status" value="1"/>
</dbReference>
<dbReference type="Pfam" id="PF00010">
    <property type="entry name" value="HLH"/>
    <property type="match status" value="1"/>
</dbReference>
<protein>
    <recommendedName>
        <fullName evidence="8">BHLH domain-containing protein</fullName>
    </recommendedName>
</protein>
<dbReference type="FunCoup" id="A0A2G5DJC8">
    <property type="interactions" value="237"/>
</dbReference>
<comment type="subcellular location">
    <subcellularLocation>
        <location evidence="1">Nucleus</location>
    </subcellularLocation>
</comment>
<keyword evidence="5" id="KW-0804">Transcription</keyword>
<dbReference type="PROSITE" id="PS50888">
    <property type="entry name" value="BHLH"/>
    <property type="match status" value="1"/>
</dbReference>
<dbReference type="GO" id="GO:0005634">
    <property type="term" value="C:nucleus"/>
    <property type="evidence" value="ECO:0007669"/>
    <property type="project" value="UniProtKB-SubCell"/>
</dbReference>
<keyword evidence="3" id="KW-0805">Transcription regulation</keyword>
<dbReference type="Gene3D" id="4.10.280.10">
    <property type="entry name" value="Helix-loop-helix DNA-binding domain"/>
    <property type="match status" value="1"/>
</dbReference>
<evidence type="ECO:0000256" key="2">
    <source>
        <dbReference type="ARBA" id="ARBA00011738"/>
    </source>
</evidence>
<organism evidence="9 10">
    <name type="scientific">Aquilegia coerulea</name>
    <name type="common">Rocky mountain columbine</name>
    <dbReference type="NCBI Taxonomy" id="218851"/>
    <lineage>
        <taxon>Eukaryota</taxon>
        <taxon>Viridiplantae</taxon>
        <taxon>Streptophyta</taxon>
        <taxon>Embryophyta</taxon>
        <taxon>Tracheophyta</taxon>
        <taxon>Spermatophyta</taxon>
        <taxon>Magnoliopsida</taxon>
        <taxon>Ranunculales</taxon>
        <taxon>Ranunculaceae</taxon>
        <taxon>Thalictroideae</taxon>
        <taxon>Aquilegia</taxon>
    </lineage>
</organism>
<accession>A0A2G5DJC8</accession>
<gene>
    <name evidence="9" type="ORF">AQUCO_01900196v1</name>
</gene>
<dbReference type="SMART" id="SM00353">
    <property type="entry name" value="HLH"/>
    <property type="match status" value="1"/>
</dbReference>
<name>A0A2G5DJC8_AQUCA</name>
<dbReference type="OrthoDB" id="1886792at2759"/>
<dbReference type="FunFam" id="4.10.280.10:FF:000096">
    <property type="entry name" value="Basic helix-loop-helix (BHLH) DNA-binding superfamily protein"/>
    <property type="match status" value="1"/>
</dbReference>
<dbReference type="PANTHER" id="PTHR31945:SF17">
    <property type="entry name" value="TRANSCRIPTION FACTOR FER-LIKE IRON DEFICIENCY-INDUCED TRANSCRIPTION FACTOR"/>
    <property type="match status" value="1"/>
</dbReference>
<dbReference type="InterPro" id="IPR036638">
    <property type="entry name" value="HLH_DNA-bd_sf"/>
</dbReference>
<evidence type="ECO:0000313" key="9">
    <source>
        <dbReference type="EMBL" id="PIA43625.1"/>
    </source>
</evidence>
<sequence length="317" mass="35443">MQNQGFENSVVQEVNDFAVHDFINDSNFDQFIDLIRGENAIPITNYVPNYDADELMFGGEIIDSQFFPHALENVFNCSSISPPEHNLFLHSLPAFSGGDIDIGDGDNDNDEDDSSANTTTPTKGARGDRSRTLVSERRRRSRMKEKLYALRSLVPNITKMDKASIVGDAVSYVQELQMQAKKIKAEIAVLEESLTGAGKIQGLLENEKKPNTIATNQMRNSICRKILQMDVFQMEDKEYYVRLVSNKGEGMATSLYKALESLSSFDVKNSNFSTVSERCVLACTVNVKECGEDMNLSTLKLWVTGALLNQGFEIRTF</sequence>
<evidence type="ECO:0000256" key="6">
    <source>
        <dbReference type="ARBA" id="ARBA00023242"/>
    </source>
</evidence>
<dbReference type="InterPro" id="IPR011598">
    <property type="entry name" value="bHLH_dom"/>
</dbReference>